<organism evidence="1 2">
    <name type="scientific">Streptomyces diastatochromogenes</name>
    <dbReference type="NCBI Taxonomy" id="42236"/>
    <lineage>
        <taxon>Bacteria</taxon>
        <taxon>Bacillati</taxon>
        <taxon>Actinomycetota</taxon>
        <taxon>Actinomycetes</taxon>
        <taxon>Kitasatosporales</taxon>
        <taxon>Streptomycetaceae</taxon>
        <taxon>Streptomyces</taxon>
    </lineage>
</organism>
<evidence type="ECO:0000313" key="1">
    <source>
        <dbReference type="EMBL" id="OXY87160.1"/>
    </source>
</evidence>
<sequence>MTHSPGKNGKYEDFEGLRERAVALRREGYSLRQIRDELKIFNNDILNRLVKGEPPPEWTKRPNAKDDLRERARELRLQGWTYDQIQAALGCSRSSVSLWVRDLPRPEPRYTPEEQRALMQEGLARRRAAEHEKRRESKVAALQNIGELTERELLMVGVALYWAEGSKSKPYDRRERAIFVNSDAGVIQTYLAWLDLLDVDRERLTFRVLIHESADVEAAHRYWATVADVDVSVFAKPTLKKHNPKTVRKNTGDDYHGCLVIGVSRSAHLYNRIEGWWSGIVAQAQARLG</sequence>
<dbReference type="Proteomes" id="UP000215483">
    <property type="component" value="Unassembled WGS sequence"/>
</dbReference>
<dbReference type="InterPro" id="IPR009057">
    <property type="entry name" value="Homeodomain-like_sf"/>
</dbReference>
<keyword evidence="2" id="KW-1185">Reference proteome</keyword>
<name>A0A233RUW8_STRDA</name>
<protein>
    <recommendedName>
        <fullName evidence="3">Resolvase</fullName>
    </recommendedName>
</protein>
<reference evidence="1 2" key="1">
    <citation type="submission" date="2016-07" db="EMBL/GenBank/DDBJ databases">
        <title>Draft genome of Streptomyces diastatochromogenes.</title>
        <authorList>
            <person name="Podduturi R."/>
            <person name="Lukassen M.B."/>
            <person name="Clausen N."/>
            <person name="Nielsen J.L."/>
            <person name="Jorgensen N.O."/>
        </authorList>
    </citation>
    <scope>NUCLEOTIDE SEQUENCE [LARGE SCALE GENOMIC DNA]</scope>
    <source>
        <strain evidence="1 2">DSM 40608</strain>
    </source>
</reference>
<dbReference type="SUPFAM" id="SSF46689">
    <property type="entry name" value="Homeodomain-like"/>
    <property type="match status" value="1"/>
</dbReference>
<dbReference type="Pfam" id="PF13384">
    <property type="entry name" value="HTH_23"/>
    <property type="match status" value="1"/>
</dbReference>
<dbReference type="OrthoDB" id="3512717at2"/>
<evidence type="ECO:0000313" key="2">
    <source>
        <dbReference type="Proteomes" id="UP000215483"/>
    </source>
</evidence>
<comment type="caution">
    <text evidence="1">The sequence shown here is derived from an EMBL/GenBank/DDBJ whole genome shotgun (WGS) entry which is preliminary data.</text>
</comment>
<gene>
    <name evidence="1" type="ORF">BEK98_44065</name>
</gene>
<dbReference type="EMBL" id="MCGQ01000078">
    <property type="protein sequence ID" value="OXY87160.1"/>
    <property type="molecule type" value="Genomic_DNA"/>
</dbReference>
<accession>A0A233RUW8</accession>
<dbReference type="AlphaFoldDB" id="A0A233RUW8"/>
<evidence type="ECO:0008006" key="3">
    <source>
        <dbReference type="Google" id="ProtNLM"/>
    </source>
</evidence>
<proteinExistence type="predicted"/>